<evidence type="ECO:0000313" key="3">
    <source>
        <dbReference type="Proteomes" id="UP000321103"/>
    </source>
</evidence>
<organism evidence="2 3">
    <name type="scientific">Kocuria turfanensis</name>
    <dbReference type="NCBI Taxonomy" id="388357"/>
    <lineage>
        <taxon>Bacteria</taxon>
        <taxon>Bacillati</taxon>
        <taxon>Actinomycetota</taxon>
        <taxon>Actinomycetes</taxon>
        <taxon>Micrococcales</taxon>
        <taxon>Micrococcaceae</taxon>
        <taxon>Kocuria</taxon>
    </lineage>
</organism>
<proteinExistence type="predicted"/>
<dbReference type="AlphaFoldDB" id="A0A512IB80"/>
<feature type="compositionally biased region" description="Pro residues" evidence="1">
    <location>
        <begin position="83"/>
        <end position="120"/>
    </location>
</feature>
<feature type="compositionally biased region" description="Acidic residues" evidence="1">
    <location>
        <begin position="122"/>
        <end position="143"/>
    </location>
</feature>
<keyword evidence="3" id="KW-1185">Reference proteome</keyword>
<dbReference type="STRING" id="388357.GCA_001580365_01210"/>
<reference evidence="2 3" key="1">
    <citation type="submission" date="2019-07" db="EMBL/GenBank/DDBJ databases">
        <title>Whole genome shotgun sequence of Kocuria turfanensis NBRC 107627.</title>
        <authorList>
            <person name="Hosoyama A."/>
            <person name="Uohara A."/>
            <person name="Ohji S."/>
            <person name="Ichikawa N."/>
        </authorList>
    </citation>
    <scope>NUCLEOTIDE SEQUENCE [LARGE SCALE GENOMIC DNA]</scope>
    <source>
        <strain evidence="2 3">NBRC 107627</strain>
    </source>
</reference>
<protein>
    <submittedName>
        <fullName evidence="2">Uncharacterized protein</fullName>
    </submittedName>
</protein>
<dbReference type="EMBL" id="BJZS01000029">
    <property type="protein sequence ID" value="GEO94951.1"/>
    <property type="molecule type" value="Genomic_DNA"/>
</dbReference>
<feature type="compositionally biased region" description="Low complexity" evidence="1">
    <location>
        <begin position="36"/>
        <end position="55"/>
    </location>
</feature>
<dbReference type="Proteomes" id="UP000321103">
    <property type="component" value="Unassembled WGS sequence"/>
</dbReference>
<evidence type="ECO:0000256" key="1">
    <source>
        <dbReference type="SAM" id="MobiDB-lite"/>
    </source>
</evidence>
<accession>A0A512IB80</accession>
<feature type="region of interest" description="Disordered" evidence="1">
    <location>
        <begin position="36"/>
        <end position="143"/>
    </location>
</feature>
<comment type="caution">
    <text evidence="2">The sequence shown here is derived from an EMBL/GenBank/DDBJ whole genome shotgun (WGS) entry which is preliminary data.</text>
</comment>
<name>A0A512IB80_9MICC</name>
<sequence>MRILWSAVSLLAVAALAVLLWGVASGTDRVEVVRGGVSVSGAPGPAPTPGTSRTAEVPSSAQPARSGAPGAREEAPGVGTEKPPAPVVPVPPAEQTPVPPAAPAPGPPAQVPLPVQPPLPGDDADGDLDDGPDDDWDDDWDDD</sequence>
<gene>
    <name evidence="2" type="ORF">KTU01_10740</name>
</gene>
<evidence type="ECO:0000313" key="2">
    <source>
        <dbReference type="EMBL" id="GEO94951.1"/>
    </source>
</evidence>
<dbReference type="RefSeq" id="WP_062734996.1">
    <property type="nucleotide sequence ID" value="NZ_BJZS01000029.1"/>
</dbReference>